<evidence type="ECO:0000256" key="1">
    <source>
        <dbReference type="SAM" id="MobiDB-lite"/>
    </source>
</evidence>
<sequence length="125" mass="13917">MIHQEYLNSDMFPNVAHFHSRKNSENGSRLADSSNSTKRPTGSETDQKGAGSEMNWSRTEVDHSPHYLPHVEVRFNVSPEKDEIPPVDCGFSLCLGVLELCLNSCPMDFRLARPAPTILSAKSSQ</sequence>
<evidence type="ECO:0000313" key="2">
    <source>
        <dbReference type="EMBL" id="KAF6351607.1"/>
    </source>
</evidence>
<evidence type="ECO:0000313" key="3">
    <source>
        <dbReference type="Proteomes" id="UP000585614"/>
    </source>
</evidence>
<feature type="region of interest" description="Disordered" evidence="1">
    <location>
        <begin position="17"/>
        <end position="63"/>
    </location>
</feature>
<dbReference type="Proteomes" id="UP000585614">
    <property type="component" value="Unassembled WGS sequence"/>
</dbReference>
<organism evidence="2 3">
    <name type="scientific">Rhinolophus ferrumequinum</name>
    <name type="common">Greater horseshoe bat</name>
    <dbReference type="NCBI Taxonomy" id="59479"/>
    <lineage>
        <taxon>Eukaryota</taxon>
        <taxon>Metazoa</taxon>
        <taxon>Chordata</taxon>
        <taxon>Craniata</taxon>
        <taxon>Vertebrata</taxon>
        <taxon>Euteleostomi</taxon>
        <taxon>Mammalia</taxon>
        <taxon>Eutheria</taxon>
        <taxon>Laurasiatheria</taxon>
        <taxon>Chiroptera</taxon>
        <taxon>Yinpterochiroptera</taxon>
        <taxon>Rhinolophoidea</taxon>
        <taxon>Rhinolophidae</taxon>
        <taxon>Rhinolophinae</taxon>
        <taxon>Rhinolophus</taxon>
    </lineage>
</organism>
<feature type="compositionally biased region" description="Polar residues" evidence="1">
    <location>
        <begin position="25"/>
        <end position="44"/>
    </location>
</feature>
<accession>A0A7J7XPH4</accession>
<protein>
    <submittedName>
        <fullName evidence="2">Uncharacterized protein</fullName>
    </submittedName>
</protein>
<gene>
    <name evidence="2" type="ORF">mRhiFer1_010125</name>
</gene>
<reference evidence="2 3" key="1">
    <citation type="journal article" date="2020" name="Nature">
        <title>Six reference-quality genomes reveal evolution of bat adaptations.</title>
        <authorList>
            <person name="Jebb D."/>
            <person name="Huang Z."/>
            <person name="Pippel M."/>
            <person name="Hughes G.M."/>
            <person name="Lavrichenko K."/>
            <person name="Devanna P."/>
            <person name="Winkler S."/>
            <person name="Jermiin L.S."/>
            <person name="Skirmuntt E.C."/>
            <person name="Katzourakis A."/>
            <person name="Burkitt-Gray L."/>
            <person name="Ray D.A."/>
            <person name="Sullivan K.A.M."/>
            <person name="Roscito J.G."/>
            <person name="Kirilenko B.M."/>
            <person name="Davalos L.M."/>
            <person name="Corthals A.P."/>
            <person name="Power M.L."/>
            <person name="Jones G."/>
            <person name="Ransome R.D."/>
            <person name="Dechmann D.K.N."/>
            <person name="Locatelli A.G."/>
            <person name="Puechmaille S.J."/>
            <person name="Fedrigo O."/>
            <person name="Jarvis E.D."/>
            <person name="Hiller M."/>
            <person name="Vernes S.C."/>
            <person name="Myers E.W."/>
            <person name="Teeling E.C."/>
        </authorList>
    </citation>
    <scope>NUCLEOTIDE SEQUENCE [LARGE SCALE GENOMIC DNA]</scope>
    <source>
        <strain evidence="2">MRhiFer1</strain>
        <tissue evidence="2">Lung</tissue>
    </source>
</reference>
<proteinExistence type="predicted"/>
<dbReference type="AlphaFoldDB" id="A0A7J7XPH4"/>
<dbReference type="EMBL" id="JACAGC010000008">
    <property type="protein sequence ID" value="KAF6351607.1"/>
    <property type="molecule type" value="Genomic_DNA"/>
</dbReference>
<name>A0A7J7XPH4_RHIFE</name>
<comment type="caution">
    <text evidence="2">The sequence shown here is derived from an EMBL/GenBank/DDBJ whole genome shotgun (WGS) entry which is preliminary data.</text>
</comment>